<sequence>MSTVEKFLPTKKYNTIAYVLMAVGLVATIALYISTHGATGSEEEVHRSHARFWASLLQNSVYFLLVVNAAMFFMCATTLAWGGWQIGFSRVTEAVSSAVPVIGVIAGIILLSIVFGDNHTIYHWTDTEHVKHDKILNFKKGFLNKGFYVTVTVLTIVFWSFLGWKMRQRSRSLDTNPPATVESKKKFIWDNTVMAALYLVVFALTIMSSLPWLWLMSIDAHWFSTMYSWYTFASTFVAGIALIALYVVFLKNNGLLPAVNQEHLHDLGKFMFAFSIFWTYLWFSQFMLIWYSNQPEETIYFVNRIGNSARQSPYSGIFWFMLIINFVAPILIFMSRDSKRNYTIVTFVAIIIIFGHWLDFYQMVFPAVSPDKVPSIIFDMGIAMFFVGLIMLLVARTLSKYPLTVKNHPFAKESVIHHT</sequence>
<dbReference type="EMBL" id="CP139960">
    <property type="protein sequence ID" value="WQD36552.1"/>
    <property type="molecule type" value="Genomic_DNA"/>
</dbReference>
<keyword evidence="1" id="KW-0472">Membrane</keyword>
<feature type="transmembrane region" description="Helical" evidence="1">
    <location>
        <begin position="344"/>
        <end position="364"/>
    </location>
</feature>
<dbReference type="RefSeq" id="WP_114790178.1">
    <property type="nucleotide sequence ID" value="NZ_CP139960.1"/>
</dbReference>
<evidence type="ECO:0000313" key="3">
    <source>
        <dbReference type="Proteomes" id="UP001325680"/>
    </source>
</evidence>
<organism evidence="2 3">
    <name type="scientific">Niabella yanshanensis</name>
    <dbReference type="NCBI Taxonomy" id="577386"/>
    <lineage>
        <taxon>Bacteria</taxon>
        <taxon>Pseudomonadati</taxon>
        <taxon>Bacteroidota</taxon>
        <taxon>Chitinophagia</taxon>
        <taxon>Chitinophagales</taxon>
        <taxon>Chitinophagaceae</taxon>
        <taxon>Niabella</taxon>
    </lineage>
</organism>
<feature type="transmembrane region" description="Helical" evidence="1">
    <location>
        <begin position="94"/>
        <end position="115"/>
    </location>
</feature>
<keyword evidence="3" id="KW-1185">Reference proteome</keyword>
<evidence type="ECO:0000313" key="2">
    <source>
        <dbReference type="EMBL" id="WQD36552.1"/>
    </source>
</evidence>
<protein>
    <submittedName>
        <fullName evidence="2">Quinol:cytochrome C oxidoreductase</fullName>
    </submittedName>
</protein>
<keyword evidence="1" id="KW-1133">Transmembrane helix</keyword>
<feature type="transmembrane region" description="Helical" evidence="1">
    <location>
        <begin position="376"/>
        <end position="395"/>
    </location>
</feature>
<dbReference type="Proteomes" id="UP001325680">
    <property type="component" value="Chromosome"/>
</dbReference>
<proteinExistence type="predicted"/>
<feature type="transmembrane region" description="Helical" evidence="1">
    <location>
        <begin position="61"/>
        <end position="82"/>
    </location>
</feature>
<feature type="transmembrane region" description="Helical" evidence="1">
    <location>
        <begin position="193"/>
        <end position="215"/>
    </location>
</feature>
<feature type="transmembrane region" description="Helical" evidence="1">
    <location>
        <begin position="312"/>
        <end position="332"/>
    </location>
</feature>
<dbReference type="PANTHER" id="PTHR43044">
    <property type="match status" value="1"/>
</dbReference>
<gene>
    <name evidence="2" type="ORF">U0035_12830</name>
</gene>
<name>A0ABZ0W240_9BACT</name>
<feature type="transmembrane region" description="Helical" evidence="1">
    <location>
        <begin position="146"/>
        <end position="164"/>
    </location>
</feature>
<keyword evidence="1" id="KW-0812">Transmembrane</keyword>
<dbReference type="PANTHER" id="PTHR43044:SF1">
    <property type="entry name" value="QUINOL:CYTOCHROME C OXIDOREDUCTASE QUINONE-BINDING SUBUNIT 2"/>
    <property type="match status" value="1"/>
</dbReference>
<feature type="transmembrane region" description="Helical" evidence="1">
    <location>
        <begin position="227"/>
        <end position="249"/>
    </location>
</feature>
<evidence type="ECO:0000256" key="1">
    <source>
        <dbReference type="SAM" id="Phobius"/>
    </source>
</evidence>
<feature type="transmembrane region" description="Helical" evidence="1">
    <location>
        <begin position="15"/>
        <end position="33"/>
    </location>
</feature>
<reference evidence="2 3" key="1">
    <citation type="submission" date="2023-12" db="EMBL/GenBank/DDBJ databases">
        <title>Genome sequencing and assembly of bacterial species from a model synthetic community.</title>
        <authorList>
            <person name="Hogle S.L."/>
        </authorList>
    </citation>
    <scope>NUCLEOTIDE SEQUENCE [LARGE SCALE GENOMIC DNA]</scope>
    <source>
        <strain evidence="2 3">HAMBI_3031</strain>
    </source>
</reference>
<accession>A0ABZ0W240</accession>
<feature type="transmembrane region" description="Helical" evidence="1">
    <location>
        <begin position="270"/>
        <end position="292"/>
    </location>
</feature>